<dbReference type="AlphaFoldDB" id="A0A1M6R0I1"/>
<protein>
    <submittedName>
        <fullName evidence="1">Uncharacterized protein</fullName>
    </submittedName>
</protein>
<gene>
    <name evidence="1" type="ORF">SAMN05720469_10366</name>
</gene>
<accession>A0A1M6R0I1</accession>
<organism evidence="1 2">
    <name type="scientific">Fibrobacter intestinalis</name>
    <dbReference type="NCBI Taxonomy" id="28122"/>
    <lineage>
        <taxon>Bacteria</taxon>
        <taxon>Pseudomonadati</taxon>
        <taxon>Fibrobacterota</taxon>
        <taxon>Fibrobacteria</taxon>
        <taxon>Fibrobacterales</taxon>
        <taxon>Fibrobacteraceae</taxon>
        <taxon>Fibrobacter</taxon>
    </lineage>
</organism>
<keyword evidence="2" id="KW-1185">Reference proteome</keyword>
<dbReference type="Proteomes" id="UP000184275">
    <property type="component" value="Unassembled WGS sequence"/>
</dbReference>
<dbReference type="RefSeq" id="WP_143159302.1">
    <property type="nucleotide sequence ID" value="NZ_FRAW01000003.1"/>
</dbReference>
<evidence type="ECO:0000313" key="1">
    <source>
        <dbReference type="EMBL" id="SHK25910.1"/>
    </source>
</evidence>
<reference evidence="2" key="1">
    <citation type="submission" date="2016-11" db="EMBL/GenBank/DDBJ databases">
        <authorList>
            <person name="Varghese N."/>
            <person name="Submissions S."/>
        </authorList>
    </citation>
    <scope>NUCLEOTIDE SEQUENCE [LARGE SCALE GENOMIC DNA]</scope>
    <source>
        <strain evidence="2">UWOS</strain>
    </source>
</reference>
<name>A0A1M6R0I1_9BACT</name>
<sequence>MTLEELEAIILPYTTKENGFGQYEYWFNIDEKRHPEKHGGMTIPDIAYTPEYGELATSFDVSGEMFNSLEKLTVEEFQEVFEKEKLAHQ</sequence>
<proteinExistence type="predicted"/>
<evidence type="ECO:0000313" key="2">
    <source>
        <dbReference type="Proteomes" id="UP000184275"/>
    </source>
</evidence>
<dbReference type="EMBL" id="FRAW01000003">
    <property type="protein sequence ID" value="SHK25910.1"/>
    <property type="molecule type" value="Genomic_DNA"/>
</dbReference>